<evidence type="ECO:0000259" key="4">
    <source>
        <dbReference type="PROSITE" id="PS01124"/>
    </source>
</evidence>
<keyword evidence="6" id="KW-1185">Reference proteome</keyword>
<keyword evidence="3" id="KW-0804">Transcription</keyword>
<dbReference type="SUPFAM" id="SSF46689">
    <property type="entry name" value="Homeodomain-like"/>
    <property type="match status" value="1"/>
</dbReference>
<proteinExistence type="predicted"/>
<keyword evidence="1" id="KW-0805">Transcription regulation</keyword>
<feature type="domain" description="HTH araC/xylS-type" evidence="4">
    <location>
        <begin position="231"/>
        <end position="328"/>
    </location>
</feature>
<dbReference type="InterPro" id="IPR020449">
    <property type="entry name" value="Tscrpt_reg_AraC-type_HTH"/>
</dbReference>
<gene>
    <name evidence="5" type="ordered locus">Marme_1570</name>
</gene>
<dbReference type="AlphaFoldDB" id="F2JYW9"/>
<evidence type="ECO:0000313" key="6">
    <source>
        <dbReference type="Proteomes" id="UP000001062"/>
    </source>
</evidence>
<dbReference type="RefSeq" id="WP_013660739.1">
    <property type="nucleotide sequence ID" value="NC_015276.1"/>
</dbReference>
<dbReference type="Pfam" id="PF12833">
    <property type="entry name" value="HTH_18"/>
    <property type="match status" value="1"/>
</dbReference>
<dbReference type="PROSITE" id="PS01124">
    <property type="entry name" value="HTH_ARAC_FAMILY_2"/>
    <property type="match status" value="1"/>
</dbReference>
<dbReference type="STRING" id="717774.Marme_1570"/>
<dbReference type="InterPro" id="IPR009057">
    <property type="entry name" value="Homeodomain-like_sf"/>
</dbReference>
<dbReference type="OrthoDB" id="345413at2"/>
<dbReference type="PANTHER" id="PTHR43280:SF28">
    <property type="entry name" value="HTH-TYPE TRANSCRIPTIONAL ACTIVATOR RHAS"/>
    <property type="match status" value="1"/>
</dbReference>
<dbReference type="InterPro" id="IPR018062">
    <property type="entry name" value="HTH_AraC-typ_CS"/>
</dbReference>
<dbReference type="Gene3D" id="1.10.10.60">
    <property type="entry name" value="Homeodomain-like"/>
    <property type="match status" value="1"/>
</dbReference>
<dbReference type="KEGG" id="mme:Marme_1570"/>
<evidence type="ECO:0000256" key="2">
    <source>
        <dbReference type="ARBA" id="ARBA00023125"/>
    </source>
</evidence>
<organism evidence="5 6">
    <name type="scientific">Marinomonas mediterranea (strain ATCC 700492 / JCM 21426 / NBRC 103028 / MMB-1)</name>
    <dbReference type="NCBI Taxonomy" id="717774"/>
    <lineage>
        <taxon>Bacteria</taxon>
        <taxon>Pseudomonadati</taxon>
        <taxon>Pseudomonadota</taxon>
        <taxon>Gammaproteobacteria</taxon>
        <taxon>Oceanospirillales</taxon>
        <taxon>Oceanospirillaceae</taxon>
        <taxon>Marinomonas</taxon>
    </lineage>
</organism>
<sequence length="335" mass="38280">MITLTVDEIAAFERVNLTEDSWARCVSHQFDEDTLIHNTHKPGLYISVIGQCQGRTQIEGMDAEQDFSHHYMMALLEGDCDDPMFFPKGSWLQMLSIMVPLETLNEPQILPRYKAKFIQSVPQIRLAELGLVPLDIFRCCDAVWHCKYQGLERELFLKAKAHEVMALFLHLRRKAAEQDAIDVPIYDTSLSDSSVYVNSAYDRHKPRHKKTKQCPQTTVTPQVHARMLALVTTLRQVENTLDQEWPLAKVARMAQTNEAYLKSDIKALVGTTFRQWLIKARLTLACRLLAENIPISEVAQTIGFKSPAYFATLFKSEMGVSPRLYRESLTHPVQS</sequence>
<name>F2JYW9_MARM1</name>
<reference evidence="5 6" key="1">
    <citation type="journal article" date="2012" name="Stand. Genomic Sci.">
        <title>Complete genome sequence of the melanogenic marine bacterium Marinomonas mediterranea type strain (MMB-1(T)).</title>
        <authorList>
            <person name="Lucas-Elio P."/>
            <person name="Goodwin L."/>
            <person name="Woyke T."/>
            <person name="Pitluck S."/>
            <person name="Nolan M."/>
            <person name="Kyrpides N.C."/>
            <person name="Detter J.C."/>
            <person name="Copeland A."/>
            <person name="Teshima H."/>
            <person name="Bruce D."/>
            <person name="Detter C."/>
            <person name="Tapia R."/>
            <person name="Han S."/>
            <person name="Land M.L."/>
            <person name="Ivanova N."/>
            <person name="Mikhailova N."/>
            <person name="Johnston A.W."/>
            <person name="Sanchez-Amat A."/>
        </authorList>
    </citation>
    <scope>NUCLEOTIDE SEQUENCE [LARGE SCALE GENOMIC DNA]</scope>
    <source>
        <strain evidence="6">ATCC 700492 / JCM 21426 / NBRC 103028 / MMB-1</strain>
    </source>
</reference>
<dbReference type="PRINTS" id="PR00032">
    <property type="entry name" value="HTHARAC"/>
</dbReference>
<evidence type="ECO:0000256" key="1">
    <source>
        <dbReference type="ARBA" id="ARBA00023015"/>
    </source>
</evidence>
<evidence type="ECO:0000256" key="3">
    <source>
        <dbReference type="ARBA" id="ARBA00023163"/>
    </source>
</evidence>
<dbReference type="PROSITE" id="PS00041">
    <property type="entry name" value="HTH_ARAC_FAMILY_1"/>
    <property type="match status" value="1"/>
</dbReference>
<dbReference type="PATRIC" id="fig|717774.3.peg.1631"/>
<dbReference type="eggNOG" id="COG2207">
    <property type="taxonomic scope" value="Bacteria"/>
</dbReference>
<dbReference type="SMART" id="SM00342">
    <property type="entry name" value="HTH_ARAC"/>
    <property type="match status" value="1"/>
</dbReference>
<dbReference type="InterPro" id="IPR018060">
    <property type="entry name" value="HTH_AraC"/>
</dbReference>
<dbReference type="PANTHER" id="PTHR43280">
    <property type="entry name" value="ARAC-FAMILY TRANSCRIPTIONAL REGULATOR"/>
    <property type="match status" value="1"/>
</dbReference>
<keyword evidence="2" id="KW-0238">DNA-binding</keyword>
<accession>F2JYW9</accession>
<dbReference type="GO" id="GO:0003700">
    <property type="term" value="F:DNA-binding transcription factor activity"/>
    <property type="evidence" value="ECO:0007669"/>
    <property type="project" value="InterPro"/>
</dbReference>
<dbReference type="EMBL" id="CP002583">
    <property type="protein sequence ID" value="ADZ90834.1"/>
    <property type="molecule type" value="Genomic_DNA"/>
</dbReference>
<dbReference type="Proteomes" id="UP000001062">
    <property type="component" value="Chromosome"/>
</dbReference>
<dbReference type="HOGENOM" id="CLU_952992_0_0_6"/>
<dbReference type="GO" id="GO:0043565">
    <property type="term" value="F:sequence-specific DNA binding"/>
    <property type="evidence" value="ECO:0007669"/>
    <property type="project" value="InterPro"/>
</dbReference>
<evidence type="ECO:0000313" key="5">
    <source>
        <dbReference type="EMBL" id="ADZ90834.1"/>
    </source>
</evidence>
<protein>
    <submittedName>
        <fullName evidence="5">Transcriptional regulator, AraC family</fullName>
    </submittedName>
</protein>